<evidence type="ECO:0000313" key="1">
    <source>
        <dbReference type="EMBL" id="KAJ8346003.1"/>
    </source>
</evidence>
<accession>A0A9Q1INC9</accession>
<dbReference type="Proteomes" id="UP001152622">
    <property type="component" value="Chromosome 12"/>
</dbReference>
<keyword evidence="2" id="KW-1185">Reference proteome</keyword>
<proteinExistence type="predicted"/>
<protein>
    <submittedName>
        <fullName evidence="1">Uncharacterized protein</fullName>
    </submittedName>
</protein>
<evidence type="ECO:0000313" key="2">
    <source>
        <dbReference type="Proteomes" id="UP001152622"/>
    </source>
</evidence>
<comment type="caution">
    <text evidence="1">The sequence shown here is derived from an EMBL/GenBank/DDBJ whole genome shotgun (WGS) entry which is preliminary data.</text>
</comment>
<name>A0A9Q1INC9_SYNKA</name>
<gene>
    <name evidence="1" type="ORF">SKAU_G00301960</name>
</gene>
<dbReference type="EMBL" id="JAINUF010000012">
    <property type="protein sequence ID" value="KAJ8346003.1"/>
    <property type="molecule type" value="Genomic_DNA"/>
</dbReference>
<reference evidence="1" key="1">
    <citation type="journal article" date="2023" name="Science">
        <title>Genome structures resolve the early diversification of teleost fishes.</title>
        <authorList>
            <person name="Parey E."/>
            <person name="Louis A."/>
            <person name="Montfort J."/>
            <person name="Bouchez O."/>
            <person name="Roques C."/>
            <person name="Iampietro C."/>
            <person name="Lluch J."/>
            <person name="Castinel A."/>
            <person name="Donnadieu C."/>
            <person name="Desvignes T."/>
            <person name="Floi Bucao C."/>
            <person name="Jouanno E."/>
            <person name="Wen M."/>
            <person name="Mejri S."/>
            <person name="Dirks R."/>
            <person name="Jansen H."/>
            <person name="Henkel C."/>
            <person name="Chen W.J."/>
            <person name="Zahm M."/>
            <person name="Cabau C."/>
            <person name="Klopp C."/>
            <person name="Thompson A.W."/>
            <person name="Robinson-Rechavi M."/>
            <person name="Braasch I."/>
            <person name="Lecointre G."/>
            <person name="Bobe J."/>
            <person name="Postlethwait J.H."/>
            <person name="Berthelot C."/>
            <person name="Roest Crollius H."/>
            <person name="Guiguen Y."/>
        </authorList>
    </citation>
    <scope>NUCLEOTIDE SEQUENCE</scope>
    <source>
        <strain evidence="1">WJC10195</strain>
    </source>
</reference>
<sequence length="120" mass="13392">MHQTHPRPPLPSWVFGLQKHSKARGLLTGAVTLHAEPAFSAGSICAPLPGLDGGVEQDASPLFVVRLSLFARREGSHYIPRTGNQPDRDESILHRRDQVWCEDVIASVDPLRNHKTKRRM</sequence>
<dbReference type="AlphaFoldDB" id="A0A9Q1INC9"/>
<organism evidence="1 2">
    <name type="scientific">Synaphobranchus kaupii</name>
    <name type="common">Kaup's arrowtooth eel</name>
    <dbReference type="NCBI Taxonomy" id="118154"/>
    <lineage>
        <taxon>Eukaryota</taxon>
        <taxon>Metazoa</taxon>
        <taxon>Chordata</taxon>
        <taxon>Craniata</taxon>
        <taxon>Vertebrata</taxon>
        <taxon>Euteleostomi</taxon>
        <taxon>Actinopterygii</taxon>
        <taxon>Neopterygii</taxon>
        <taxon>Teleostei</taxon>
        <taxon>Anguilliformes</taxon>
        <taxon>Synaphobranchidae</taxon>
        <taxon>Synaphobranchus</taxon>
    </lineage>
</organism>